<dbReference type="AlphaFoldDB" id="A0A645HJR2"/>
<gene>
    <name evidence="3" type="ORF">SDC9_186515</name>
</gene>
<comment type="caution">
    <text evidence="3">The sequence shown here is derived from an EMBL/GenBank/DDBJ whole genome shotgun (WGS) entry which is preliminary data.</text>
</comment>
<organism evidence="3">
    <name type="scientific">bioreactor metagenome</name>
    <dbReference type="NCBI Taxonomy" id="1076179"/>
    <lineage>
        <taxon>unclassified sequences</taxon>
        <taxon>metagenomes</taxon>
        <taxon>ecological metagenomes</taxon>
    </lineage>
</organism>
<dbReference type="PANTHER" id="PTHR43000">
    <property type="entry name" value="DTDP-D-GLUCOSE 4,6-DEHYDRATASE-RELATED"/>
    <property type="match status" value="1"/>
</dbReference>
<dbReference type="SUPFAM" id="SSF51735">
    <property type="entry name" value="NAD(P)-binding Rossmann-fold domains"/>
    <property type="match status" value="1"/>
</dbReference>
<dbReference type="InterPro" id="IPR036291">
    <property type="entry name" value="NAD(P)-bd_dom_sf"/>
</dbReference>
<comment type="similarity">
    <text evidence="1">Belongs to the NAD(P)-dependent epimerase/dehydratase family.</text>
</comment>
<name>A0A645HJR2_9ZZZZ</name>
<dbReference type="InterPro" id="IPR001509">
    <property type="entry name" value="Epimerase_deHydtase"/>
</dbReference>
<accession>A0A645HJR2</accession>
<evidence type="ECO:0000256" key="1">
    <source>
        <dbReference type="ARBA" id="ARBA00007637"/>
    </source>
</evidence>
<dbReference type="Gene3D" id="3.40.50.720">
    <property type="entry name" value="NAD(P)-binding Rossmann-like Domain"/>
    <property type="match status" value="1"/>
</dbReference>
<dbReference type="Pfam" id="PF01370">
    <property type="entry name" value="Epimerase"/>
    <property type="match status" value="1"/>
</dbReference>
<sequence length="194" mass="21420">MFIGAGSQAEYGTYRTGRIGEDTPTNPVDAYGIAKLAAGQYTAIKARQLGMISVWVRIFSVYGPFDRSTSLIQTTISKLRNNEVPKFTKATQMWDYLYSADAGRALYLIGLKCNTSSVYCLGYGKSRPLLEFIEIIHKNVNPNIELGIGQLPYTGYPISIEPDIEQLTKDVGFIPLTSFEEGIAQILSTNTITI</sequence>
<dbReference type="EMBL" id="VSSQ01094551">
    <property type="protein sequence ID" value="MPN38990.1"/>
    <property type="molecule type" value="Genomic_DNA"/>
</dbReference>
<reference evidence="3" key="1">
    <citation type="submission" date="2019-08" db="EMBL/GenBank/DDBJ databases">
        <authorList>
            <person name="Kucharzyk K."/>
            <person name="Murdoch R.W."/>
            <person name="Higgins S."/>
            <person name="Loffler F."/>
        </authorList>
    </citation>
    <scope>NUCLEOTIDE SEQUENCE</scope>
</reference>
<proteinExistence type="inferred from homology"/>
<feature type="domain" description="NAD-dependent epimerase/dehydratase" evidence="2">
    <location>
        <begin position="2"/>
        <end position="112"/>
    </location>
</feature>
<protein>
    <recommendedName>
        <fullName evidence="2">NAD-dependent epimerase/dehydratase domain-containing protein</fullName>
    </recommendedName>
</protein>
<dbReference type="Gene3D" id="3.90.25.10">
    <property type="entry name" value="UDP-galactose 4-epimerase, domain 1"/>
    <property type="match status" value="1"/>
</dbReference>
<evidence type="ECO:0000259" key="2">
    <source>
        <dbReference type="Pfam" id="PF01370"/>
    </source>
</evidence>
<evidence type="ECO:0000313" key="3">
    <source>
        <dbReference type="EMBL" id="MPN38990.1"/>
    </source>
</evidence>